<name>A0A8J4DNY8_9ACTN</name>
<evidence type="ECO:0000259" key="5">
    <source>
        <dbReference type="Pfam" id="PF06441"/>
    </source>
</evidence>
<dbReference type="PANTHER" id="PTHR21661">
    <property type="entry name" value="EPOXIDE HYDROLASE 1-RELATED"/>
    <property type="match status" value="1"/>
</dbReference>
<feature type="domain" description="Epoxide hydrolase N-terminal" evidence="5">
    <location>
        <begin position="6"/>
        <end position="109"/>
    </location>
</feature>
<evidence type="ECO:0000256" key="4">
    <source>
        <dbReference type="PIRSR" id="PIRSR001112-1"/>
    </source>
</evidence>
<evidence type="ECO:0000256" key="3">
    <source>
        <dbReference type="ARBA" id="ARBA00022801"/>
    </source>
</evidence>
<evidence type="ECO:0000313" key="6">
    <source>
        <dbReference type="EMBL" id="GIJ43962.1"/>
    </source>
</evidence>
<comment type="similarity">
    <text evidence="1">Belongs to the peptidase S33 family.</text>
</comment>
<evidence type="ECO:0000256" key="1">
    <source>
        <dbReference type="ARBA" id="ARBA00010088"/>
    </source>
</evidence>
<evidence type="ECO:0000256" key="2">
    <source>
        <dbReference type="ARBA" id="ARBA00022797"/>
    </source>
</evidence>
<proteinExistence type="inferred from homology"/>
<dbReference type="AlphaFoldDB" id="A0A8J4DNY8"/>
<accession>A0A8J4DNY8</accession>
<protein>
    <submittedName>
        <fullName evidence="6">Hydrolase</fullName>
    </submittedName>
</protein>
<keyword evidence="7" id="KW-1185">Reference proteome</keyword>
<dbReference type="Proteomes" id="UP000619260">
    <property type="component" value="Unassembled WGS sequence"/>
</dbReference>
<dbReference type="PRINTS" id="PR00412">
    <property type="entry name" value="EPOXHYDRLASE"/>
</dbReference>
<feature type="active site" description="Proton acceptor" evidence="4">
    <location>
        <position position="361"/>
    </location>
</feature>
<comment type="caution">
    <text evidence="6">The sequence shown here is derived from an EMBL/GenBank/DDBJ whole genome shotgun (WGS) entry which is preliminary data.</text>
</comment>
<keyword evidence="2" id="KW-0058">Aromatic hydrocarbons catabolism</keyword>
<gene>
    <name evidence="6" type="ORF">Val02_08480</name>
</gene>
<dbReference type="SUPFAM" id="SSF53474">
    <property type="entry name" value="alpha/beta-Hydrolases"/>
    <property type="match status" value="1"/>
</dbReference>
<feature type="active site" description="Nucleophile" evidence="4">
    <location>
        <position position="179"/>
    </location>
</feature>
<dbReference type="Gene3D" id="3.40.50.1820">
    <property type="entry name" value="alpha/beta hydrolase"/>
    <property type="match status" value="1"/>
</dbReference>
<dbReference type="PANTHER" id="PTHR21661:SF35">
    <property type="entry name" value="EPOXIDE HYDROLASE"/>
    <property type="match status" value="1"/>
</dbReference>
<dbReference type="RefSeq" id="WP_203897483.1">
    <property type="nucleotide sequence ID" value="NZ_BOPF01000002.1"/>
</dbReference>
<dbReference type="Pfam" id="PF06441">
    <property type="entry name" value="EHN"/>
    <property type="match status" value="1"/>
</dbReference>
<dbReference type="EMBL" id="BOPF01000002">
    <property type="protein sequence ID" value="GIJ43962.1"/>
    <property type="molecule type" value="Genomic_DNA"/>
</dbReference>
<feature type="active site" description="Proton donor" evidence="4">
    <location>
        <position position="303"/>
    </location>
</feature>
<organism evidence="6 7">
    <name type="scientific">Virgisporangium aliadipatigenens</name>
    <dbReference type="NCBI Taxonomy" id="741659"/>
    <lineage>
        <taxon>Bacteria</taxon>
        <taxon>Bacillati</taxon>
        <taxon>Actinomycetota</taxon>
        <taxon>Actinomycetes</taxon>
        <taxon>Micromonosporales</taxon>
        <taxon>Micromonosporaceae</taxon>
        <taxon>Virgisporangium</taxon>
    </lineage>
</organism>
<evidence type="ECO:0000313" key="7">
    <source>
        <dbReference type="Proteomes" id="UP000619260"/>
    </source>
</evidence>
<dbReference type="InterPro" id="IPR029058">
    <property type="entry name" value="AB_hydrolase_fold"/>
</dbReference>
<reference evidence="6" key="1">
    <citation type="submission" date="2021-01" db="EMBL/GenBank/DDBJ databases">
        <title>Whole genome shotgun sequence of Virgisporangium aliadipatigenens NBRC 105644.</title>
        <authorList>
            <person name="Komaki H."/>
            <person name="Tamura T."/>
        </authorList>
    </citation>
    <scope>NUCLEOTIDE SEQUENCE</scope>
    <source>
        <strain evidence="6">NBRC 105644</strain>
    </source>
</reference>
<dbReference type="GO" id="GO:0004301">
    <property type="term" value="F:epoxide hydrolase activity"/>
    <property type="evidence" value="ECO:0007669"/>
    <property type="project" value="TreeGrafter"/>
</dbReference>
<keyword evidence="3 6" id="KW-0378">Hydrolase</keyword>
<dbReference type="InterPro" id="IPR000639">
    <property type="entry name" value="Epox_hydrolase-like"/>
</dbReference>
<sequence>MGIDVAPYRVHVPESDLADLRARLARARWPEASPVPGWTQGIPLEVLRDLCRYWADGYDWRVAEARLNAVPQYLVGVRGIRVHVLHARSPHPDALPLVLTHGWPGSVLELVGLVAPLTDPVRHGGSAGDAFDVVIPSLPGYGFSARPTAPGWGIERIATAWAELMAGLGYSRYGAAGSDWGTSISSCLATVDPGRVAGIHLVPPLAGPDPADPHHTDAERAALARLRDRARTSSAYSEMHRTAPQTVGYALVDSPTGLCAWMAEKLMAWSDPAPPGGLSRDQILDQVSLYWLTGTAASAARLYAESIDRVSAWIGGTRLDPVSVPVGASVFPAEVPRPSRRWAARRYPDIRYWAEHGRGGHFPALEAPDLLVDDLRNFFRPLR</sequence>
<dbReference type="PIRSF" id="PIRSF001112">
    <property type="entry name" value="Epoxide_hydrolase"/>
    <property type="match status" value="1"/>
</dbReference>
<dbReference type="InterPro" id="IPR010497">
    <property type="entry name" value="Epoxide_hydro_N"/>
</dbReference>
<dbReference type="InterPro" id="IPR016292">
    <property type="entry name" value="Epoxide_hydrolase"/>
</dbReference>
<dbReference type="GO" id="GO:0097176">
    <property type="term" value="P:epoxide metabolic process"/>
    <property type="evidence" value="ECO:0007669"/>
    <property type="project" value="TreeGrafter"/>
</dbReference>